<dbReference type="FunFam" id="3.40.50.2000:FF:000054">
    <property type="entry name" value="Glycosyltransferase"/>
    <property type="match status" value="1"/>
</dbReference>
<evidence type="ECO:0000256" key="4">
    <source>
        <dbReference type="RuleBase" id="RU003718"/>
    </source>
</evidence>
<dbReference type="Gene3D" id="1.10.275.10">
    <property type="entry name" value="Fumarase/aspartase (N-terminal domain)"/>
    <property type="match status" value="1"/>
</dbReference>
<evidence type="ECO:0000313" key="7">
    <source>
        <dbReference type="Proteomes" id="UP000634136"/>
    </source>
</evidence>
<proteinExistence type="inferred from homology"/>
<protein>
    <recommendedName>
        <fullName evidence="5">Glycosyltransferase</fullName>
        <ecNumber evidence="5">2.4.1.-</ecNumber>
    </recommendedName>
</protein>
<evidence type="ECO:0000256" key="1">
    <source>
        <dbReference type="ARBA" id="ARBA00009995"/>
    </source>
</evidence>
<dbReference type="Proteomes" id="UP000634136">
    <property type="component" value="Unassembled WGS sequence"/>
</dbReference>
<dbReference type="OrthoDB" id="5835829at2759"/>
<name>A0A834XHN7_9FABA</name>
<sequence>MMASPGMGHLIPMLEFAKRLVVHGNLVVAFLIPTYGAPSNAQNAVVRGLPASISHVFLSPVATTSNLPNPPPDAKPVDHIVHTVLRSLSPLRDAFRSLMASHGSVAAFVVDHFGIDAFAVADEFNVPSYIFHVSTAMTLAFFFHLPELDESFHSEYRDLPEPVRLPGCVPVQGRDLVEPVQDRENNAYKLILRSAKHYRLAKGIIFNSFIDLEPEAIKELQKEKSGRPPVYPVGPLVNVSHAHNDDDGSESECLKWLDEQPRGNVLFVSFGSSWSHTSAQLKEIAQGLEMSEERFMWVVRSPNDKQADAFSANAETQTDHLFETLPEGFVERTKGRGLLVTSWAPQAKILSHGSTGGFMSHSGWNSVLESMVNGVPLVVWPMYAEQKMNATFLTEDIKVAVRPEVNESSGLVEREEIARVVKGLMRKEEGNEVRLRMKKLKEATANAYGENGCSTKQIARLARIKKSDSGGETLTISQVAAVSAHDQGVHIELSESARAGVKASNDWVMDSMNKGTDSYDWVLETPLTSSSPHHHLSPSLN</sequence>
<dbReference type="InterPro" id="IPR024083">
    <property type="entry name" value="Fumarase/histidase_N"/>
</dbReference>
<dbReference type="Pfam" id="PF00201">
    <property type="entry name" value="UDPGT"/>
    <property type="match status" value="1"/>
</dbReference>
<evidence type="ECO:0000256" key="3">
    <source>
        <dbReference type="ARBA" id="ARBA00022679"/>
    </source>
</evidence>
<evidence type="ECO:0000256" key="2">
    <source>
        <dbReference type="ARBA" id="ARBA00022676"/>
    </source>
</evidence>
<gene>
    <name evidence="6" type="ORF">G2W53_001322</name>
</gene>
<dbReference type="PANTHER" id="PTHR48046:SF6">
    <property type="entry name" value="GLYCOSYLTRANSFERASE"/>
    <property type="match status" value="1"/>
</dbReference>
<reference evidence="6" key="1">
    <citation type="submission" date="2020-09" db="EMBL/GenBank/DDBJ databases">
        <title>Genome-Enabled Discovery of Anthraquinone Biosynthesis in Senna tora.</title>
        <authorList>
            <person name="Kang S.-H."/>
            <person name="Pandey R.P."/>
            <person name="Lee C.-M."/>
            <person name="Sim J.-S."/>
            <person name="Jeong J.-T."/>
            <person name="Choi B.-S."/>
            <person name="Jung M."/>
            <person name="Ginzburg D."/>
            <person name="Zhao K."/>
            <person name="Won S.Y."/>
            <person name="Oh T.-J."/>
            <person name="Yu Y."/>
            <person name="Kim N.-H."/>
            <person name="Lee O.R."/>
            <person name="Lee T.-H."/>
            <person name="Bashyal P."/>
            <person name="Kim T.-S."/>
            <person name="Lee W.-H."/>
            <person name="Kawkins C."/>
            <person name="Kim C.-K."/>
            <person name="Kim J.S."/>
            <person name="Ahn B.O."/>
            <person name="Rhee S.Y."/>
            <person name="Sohng J.K."/>
        </authorList>
    </citation>
    <scope>NUCLEOTIDE SEQUENCE</scope>
    <source>
        <tissue evidence="6">Leaf</tissue>
    </source>
</reference>
<dbReference type="EC" id="2.4.1.-" evidence="5"/>
<dbReference type="Gene3D" id="3.40.50.2000">
    <property type="entry name" value="Glycogen Phosphorylase B"/>
    <property type="match status" value="2"/>
</dbReference>
<dbReference type="SUPFAM" id="SSF48557">
    <property type="entry name" value="L-aspartase-like"/>
    <property type="match status" value="1"/>
</dbReference>
<dbReference type="InterPro" id="IPR035595">
    <property type="entry name" value="UDP_glycos_trans_CS"/>
</dbReference>
<comment type="similarity">
    <text evidence="1 4">Belongs to the UDP-glycosyltransferase family.</text>
</comment>
<dbReference type="GO" id="GO:0008194">
    <property type="term" value="F:UDP-glycosyltransferase activity"/>
    <property type="evidence" value="ECO:0007669"/>
    <property type="project" value="InterPro"/>
</dbReference>
<accession>A0A834XHN7</accession>
<keyword evidence="3 4" id="KW-0808">Transferase</keyword>
<dbReference type="FunFam" id="3.40.50.2000:FF:000056">
    <property type="entry name" value="Glycosyltransferase"/>
    <property type="match status" value="1"/>
</dbReference>
<evidence type="ECO:0000256" key="5">
    <source>
        <dbReference type="RuleBase" id="RU362057"/>
    </source>
</evidence>
<dbReference type="PANTHER" id="PTHR48046">
    <property type="entry name" value="UDP-GLYCOSYLTRANSFERASE 72E1"/>
    <property type="match status" value="1"/>
</dbReference>
<organism evidence="6 7">
    <name type="scientific">Senna tora</name>
    <dbReference type="NCBI Taxonomy" id="362788"/>
    <lineage>
        <taxon>Eukaryota</taxon>
        <taxon>Viridiplantae</taxon>
        <taxon>Streptophyta</taxon>
        <taxon>Embryophyta</taxon>
        <taxon>Tracheophyta</taxon>
        <taxon>Spermatophyta</taxon>
        <taxon>Magnoliopsida</taxon>
        <taxon>eudicotyledons</taxon>
        <taxon>Gunneridae</taxon>
        <taxon>Pentapetalae</taxon>
        <taxon>rosids</taxon>
        <taxon>fabids</taxon>
        <taxon>Fabales</taxon>
        <taxon>Fabaceae</taxon>
        <taxon>Caesalpinioideae</taxon>
        <taxon>Cassia clade</taxon>
        <taxon>Senna</taxon>
    </lineage>
</organism>
<dbReference type="CDD" id="cd03784">
    <property type="entry name" value="GT1_Gtf-like"/>
    <property type="match status" value="1"/>
</dbReference>
<dbReference type="InterPro" id="IPR002213">
    <property type="entry name" value="UDP_glucos_trans"/>
</dbReference>
<keyword evidence="2 4" id="KW-0328">Glycosyltransferase</keyword>
<dbReference type="InterPro" id="IPR008948">
    <property type="entry name" value="L-Aspartase-like"/>
</dbReference>
<comment type="caution">
    <text evidence="6">The sequence shown here is derived from an EMBL/GenBank/DDBJ whole genome shotgun (WGS) entry which is preliminary data.</text>
</comment>
<keyword evidence="7" id="KW-1185">Reference proteome</keyword>
<dbReference type="AlphaFoldDB" id="A0A834XHN7"/>
<dbReference type="SUPFAM" id="SSF53756">
    <property type="entry name" value="UDP-Glycosyltransferase/glycogen phosphorylase"/>
    <property type="match status" value="1"/>
</dbReference>
<dbReference type="EMBL" id="JAAIUW010000001">
    <property type="protein sequence ID" value="KAF7844417.1"/>
    <property type="molecule type" value="Genomic_DNA"/>
</dbReference>
<evidence type="ECO:0000313" key="6">
    <source>
        <dbReference type="EMBL" id="KAF7844417.1"/>
    </source>
</evidence>
<dbReference type="PROSITE" id="PS00375">
    <property type="entry name" value="UDPGT"/>
    <property type="match status" value="1"/>
</dbReference>